<dbReference type="OrthoDB" id="10384412at2759"/>
<keyword evidence="2" id="KW-1185">Reference proteome</keyword>
<evidence type="ECO:0000313" key="1">
    <source>
        <dbReference type="EMBL" id="MBA0853297.1"/>
    </source>
</evidence>
<reference evidence="1 2" key="1">
    <citation type="journal article" date="2019" name="Genome Biol. Evol.">
        <title>Insights into the evolution of the New World diploid cottons (Gossypium, subgenus Houzingenia) based on genome sequencing.</title>
        <authorList>
            <person name="Grover C.E."/>
            <person name="Arick M.A. 2nd"/>
            <person name="Thrash A."/>
            <person name="Conover J.L."/>
            <person name="Sanders W.S."/>
            <person name="Peterson D.G."/>
            <person name="Frelichowski J.E."/>
            <person name="Scheffler J.A."/>
            <person name="Scheffler B.E."/>
            <person name="Wendel J.F."/>
        </authorList>
    </citation>
    <scope>NUCLEOTIDE SEQUENCE [LARGE SCALE GENOMIC DNA]</scope>
    <source>
        <strain evidence="1">1</strain>
        <tissue evidence="1">Leaf</tissue>
    </source>
</reference>
<comment type="caution">
    <text evidence="1">The sequence shown here is derived from an EMBL/GenBank/DDBJ whole genome shotgun (WGS) entry which is preliminary data.</text>
</comment>
<name>A0A7J9L3Q3_GOSSC</name>
<evidence type="ECO:0000313" key="2">
    <source>
        <dbReference type="Proteomes" id="UP000593576"/>
    </source>
</evidence>
<gene>
    <name evidence="1" type="ORF">Goshw_015930</name>
</gene>
<dbReference type="AlphaFoldDB" id="A0A7J9L3Q3"/>
<sequence>MSIKKHPRSGPTSSSSGQPISFNDYFRDDHDSYLFDNYFSKCKVNISRILDLEFLAKINFQFLDALANWYWVEFLKICSPTFANLVRAFYSNDRLEHDVTGETIVAVNSLWKLLFVLLWKTLVTF</sequence>
<accession>A0A7J9L3Q3</accession>
<protein>
    <submittedName>
        <fullName evidence="1">Uncharacterized protein</fullName>
    </submittedName>
</protein>
<dbReference type="Proteomes" id="UP000593576">
    <property type="component" value="Unassembled WGS sequence"/>
</dbReference>
<proteinExistence type="predicted"/>
<dbReference type="EMBL" id="JABFAF010000004">
    <property type="protein sequence ID" value="MBA0853297.1"/>
    <property type="molecule type" value="Genomic_DNA"/>
</dbReference>
<organism evidence="1 2">
    <name type="scientific">Gossypium schwendimanii</name>
    <name type="common">Cotton</name>
    <dbReference type="NCBI Taxonomy" id="34291"/>
    <lineage>
        <taxon>Eukaryota</taxon>
        <taxon>Viridiplantae</taxon>
        <taxon>Streptophyta</taxon>
        <taxon>Embryophyta</taxon>
        <taxon>Tracheophyta</taxon>
        <taxon>Spermatophyta</taxon>
        <taxon>Magnoliopsida</taxon>
        <taxon>eudicotyledons</taxon>
        <taxon>Gunneridae</taxon>
        <taxon>Pentapetalae</taxon>
        <taxon>rosids</taxon>
        <taxon>malvids</taxon>
        <taxon>Malvales</taxon>
        <taxon>Malvaceae</taxon>
        <taxon>Malvoideae</taxon>
        <taxon>Gossypium</taxon>
    </lineage>
</organism>